<protein>
    <submittedName>
        <fullName evidence="1">Uncharacterized protein</fullName>
    </submittedName>
</protein>
<name>A0A8X7SAM6_BRACI</name>
<accession>A0A8X7SAM6</accession>
<comment type="caution">
    <text evidence="1">The sequence shown here is derived from an EMBL/GenBank/DDBJ whole genome shotgun (WGS) entry which is preliminary data.</text>
</comment>
<evidence type="ECO:0000313" key="1">
    <source>
        <dbReference type="EMBL" id="KAG2303559.1"/>
    </source>
</evidence>
<dbReference type="Proteomes" id="UP000886595">
    <property type="component" value="Unassembled WGS sequence"/>
</dbReference>
<organism evidence="1 2">
    <name type="scientific">Brassica carinata</name>
    <name type="common">Ethiopian mustard</name>
    <name type="synonym">Abyssinian cabbage</name>
    <dbReference type="NCBI Taxonomy" id="52824"/>
    <lineage>
        <taxon>Eukaryota</taxon>
        <taxon>Viridiplantae</taxon>
        <taxon>Streptophyta</taxon>
        <taxon>Embryophyta</taxon>
        <taxon>Tracheophyta</taxon>
        <taxon>Spermatophyta</taxon>
        <taxon>Magnoliopsida</taxon>
        <taxon>eudicotyledons</taxon>
        <taxon>Gunneridae</taxon>
        <taxon>Pentapetalae</taxon>
        <taxon>rosids</taxon>
        <taxon>malvids</taxon>
        <taxon>Brassicales</taxon>
        <taxon>Brassicaceae</taxon>
        <taxon>Brassiceae</taxon>
        <taxon>Brassica</taxon>
    </lineage>
</organism>
<gene>
    <name evidence="1" type="ORF">Bca52824_032210</name>
</gene>
<dbReference type="OrthoDB" id="10577904at2759"/>
<dbReference type="EMBL" id="JAAMPC010000007">
    <property type="protein sequence ID" value="KAG2303559.1"/>
    <property type="molecule type" value="Genomic_DNA"/>
</dbReference>
<evidence type="ECO:0000313" key="2">
    <source>
        <dbReference type="Proteomes" id="UP000886595"/>
    </source>
</evidence>
<dbReference type="AlphaFoldDB" id="A0A8X7SAM6"/>
<keyword evidence="2" id="KW-1185">Reference proteome</keyword>
<reference evidence="1 2" key="1">
    <citation type="submission" date="2020-02" db="EMBL/GenBank/DDBJ databases">
        <authorList>
            <person name="Ma Q."/>
            <person name="Huang Y."/>
            <person name="Song X."/>
            <person name="Pei D."/>
        </authorList>
    </citation>
    <scope>NUCLEOTIDE SEQUENCE [LARGE SCALE GENOMIC DNA]</scope>
    <source>
        <strain evidence="1">Sxm20200214</strain>
        <tissue evidence="1">Leaf</tissue>
    </source>
</reference>
<sequence length="120" mass="13286">MAILVEGDGDLALSRCSPRQNGGSSLSRWLSSTLDSSELSIGVLLDETAISLSRWLSETKTVRRLLLKKIKRDITEALCWIDQEAWMITQPVSLSDKTATIVAKGICQLVTRLWLEVINA</sequence>
<proteinExistence type="predicted"/>